<dbReference type="InterPro" id="IPR011268">
    <property type="entry name" value="Purine_phosphorylase"/>
</dbReference>
<keyword evidence="5 7" id="KW-0808">Transferase</keyword>
<dbReference type="InterPro" id="IPR035994">
    <property type="entry name" value="Nucleoside_phosphorylase_sf"/>
</dbReference>
<dbReference type="PANTHER" id="PTHR11904:SF9">
    <property type="entry name" value="PURINE NUCLEOSIDE PHOSPHORYLASE-RELATED"/>
    <property type="match status" value="1"/>
</dbReference>
<accession>A0ABS6K3Y9</accession>
<dbReference type="PIRSF" id="PIRSF000477">
    <property type="entry name" value="PurNPase"/>
    <property type="match status" value="1"/>
</dbReference>
<dbReference type="EC" id="2.4.2.1" evidence="7"/>
<gene>
    <name evidence="9" type="ORF">KTH90_04340</name>
</gene>
<dbReference type="NCBIfam" id="NF006054">
    <property type="entry name" value="PRK08202.1"/>
    <property type="match status" value="1"/>
</dbReference>
<dbReference type="RefSeq" id="WP_238726335.1">
    <property type="nucleotide sequence ID" value="NZ_JAHQCX010000002.1"/>
</dbReference>
<reference evidence="9 10" key="1">
    <citation type="submission" date="2021-06" db="EMBL/GenBank/DDBJ databases">
        <title>Description of novel taxa of the family Lachnospiraceae.</title>
        <authorList>
            <person name="Chaplin A.V."/>
            <person name="Sokolova S.R."/>
            <person name="Pikina A.P."/>
            <person name="Korzhanova M."/>
            <person name="Belova V."/>
            <person name="Korostin D."/>
            <person name="Efimov B.A."/>
        </authorList>
    </citation>
    <scope>NUCLEOTIDE SEQUENCE [LARGE SCALE GENOMIC DNA]</scope>
    <source>
        <strain evidence="9 10">ASD4241</strain>
    </source>
</reference>
<dbReference type="NCBIfam" id="TIGR01700">
    <property type="entry name" value="PNPH"/>
    <property type="match status" value="1"/>
</dbReference>
<evidence type="ECO:0000256" key="1">
    <source>
        <dbReference type="ARBA" id="ARBA00002678"/>
    </source>
</evidence>
<dbReference type="NCBIfam" id="TIGR01697">
    <property type="entry name" value="PNPH-PUNA-XAPA"/>
    <property type="match status" value="1"/>
</dbReference>
<proteinExistence type="inferred from homology"/>
<evidence type="ECO:0000313" key="10">
    <source>
        <dbReference type="Proteomes" id="UP001314681"/>
    </source>
</evidence>
<keyword evidence="10" id="KW-1185">Reference proteome</keyword>
<organism evidence="9 10">
    <name type="scientific">Diplocloster modestus</name>
    <dbReference type="NCBI Taxonomy" id="2850322"/>
    <lineage>
        <taxon>Bacteria</taxon>
        <taxon>Bacillati</taxon>
        <taxon>Bacillota</taxon>
        <taxon>Clostridia</taxon>
        <taxon>Lachnospirales</taxon>
        <taxon>Lachnospiraceae</taxon>
        <taxon>Diplocloster</taxon>
    </lineage>
</organism>
<dbReference type="InterPro" id="IPR011270">
    <property type="entry name" value="Pur_Nuc_Pase_Ino/Guo-sp"/>
</dbReference>
<name>A0ABS6K3Y9_9FIRM</name>
<dbReference type="GO" id="GO:0004731">
    <property type="term" value="F:purine-nucleoside phosphorylase activity"/>
    <property type="evidence" value="ECO:0007669"/>
    <property type="project" value="UniProtKB-EC"/>
</dbReference>
<dbReference type="Proteomes" id="UP001314681">
    <property type="component" value="Unassembled WGS sequence"/>
</dbReference>
<keyword evidence="4 7" id="KW-0328">Glycosyltransferase</keyword>
<comment type="similarity">
    <text evidence="3 7">Belongs to the PNP/MTAP phosphorylase family.</text>
</comment>
<evidence type="ECO:0000256" key="6">
    <source>
        <dbReference type="ARBA" id="ARBA00048556"/>
    </source>
</evidence>
<evidence type="ECO:0000256" key="4">
    <source>
        <dbReference type="ARBA" id="ARBA00022676"/>
    </source>
</evidence>
<evidence type="ECO:0000256" key="2">
    <source>
        <dbReference type="ARBA" id="ARBA00005058"/>
    </source>
</evidence>
<dbReference type="PANTHER" id="PTHR11904">
    <property type="entry name" value="METHYLTHIOADENOSINE/PURINE NUCLEOSIDE PHOSPHORYLASE"/>
    <property type="match status" value="1"/>
</dbReference>
<evidence type="ECO:0000256" key="3">
    <source>
        <dbReference type="ARBA" id="ARBA00006751"/>
    </source>
</evidence>
<evidence type="ECO:0000259" key="8">
    <source>
        <dbReference type="Pfam" id="PF01048"/>
    </source>
</evidence>
<dbReference type="EMBL" id="JAHQCX010000002">
    <property type="protein sequence ID" value="MBU9725239.1"/>
    <property type="molecule type" value="Genomic_DNA"/>
</dbReference>
<evidence type="ECO:0000256" key="7">
    <source>
        <dbReference type="PIRNR" id="PIRNR000477"/>
    </source>
</evidence>
<comment type="caution">
    <text evidence="9">The sequence shown here is derived from an EMBL/GenBank/DDBJ whole genome shotgun (WGS) entry which is preliminary data.</text>
</comment>
<comment type="function">
    <text evidence="1">The purine nucleoside phosphorylases catalyze the phosphorolytic breakdown of the N-glycosidic bond in the beta-(deoxy)ribonucleoside molecules, with the formation of the corresponding free purine bases and pentose-1-phosphate. Cleaves guanosine, inosine, 2'-deoxyguanosine and 2'-deoxyinosine.</text>
</comment>
<dbReference type="InterPro" id="IPR000845">
    <property type="entry name" value="Nucleoside_phosphorylase_d"/>
</dbReference>
<dbReference type="SUPFAM" id="SSF53167">
    <property type="entry name" value="Purine and uridine phosphorylases"/>
    <property type="match status" value="1"/>
</dbReference>
<comment type="pathway">
    <text evidence="2 7">Purine metabolism; purine nucleoside salvage.</text>
</comment>
<feature type="domain" description="Nucleoside phosphorylase" evidence="8">
    <location>
        <begin position="24"/>
        <end position="269"/>
    </location>
</feature>
<sequence>MNQVYEKLQKCYESVKSKADFQPKVALILGSGLGDYAEGIQVEATLNYSDIEGFPVSTVPGHKGRFIFGYVETVPVVIMQGRVHYYEGYDMSDVVLPTRLMRMMGAEVLFLTNASGGINYNYQAGDFMLIRDHILNFVPSPLIGPNIDELGTRFPDMSDVYDFKLRRIIRQTALEQNIPLQEGVYIQLTGPNFETPSEVRMCRTLGADAVGMSTACEAVAANHMGMKICGISCVSNQAADAAKQPLTHEEVQEMADRKAPMFKKLITSSIVNIATEVL</sequence>
<evidence type="ECO:0000256" key="5">
    <source>
        <dbReference type="ARBA" id="ARBA00022679"/>
    </source>
</evidence>
<protein>
    <recommendedName>
        <fullName evidence="7">Purine nucleoside phosphorylase</fullName>
        <ecNumber evidence="7">2.4.2.1</ecNumber>
    </recommendedName>
    <alternativeName>
        <fullName evidence="7">Inosine-guanosine phosphorylase</fullName>
    </alternativeName>
</protein>
<dbReference type="Gene3D" id="3.40.50.1580">
    <property type="entry name" value="Nucleoside phosphorylase domain"/>
    <property type="match status" value="1"/>
</dbReference>
<dbReference type="CDD" id="cd09009">
    <property type="entry name" value="PNP-EcPNPII_like"/>
    <property type="match status" value="1"/>
</dbReference>
<comment type="catalytic activity">
    <reaction evidence="6">
        <text>a purine 2'-deoxy-D-ribonucleoside + phosphate = a purine nucleobase + 2-deoxy-alpha-D-ribose 1-phosphate</text>
        <dbReference type="Rhea" id="RHEA:36431"/>
        <dbReference type="ChEBI" id="CHEBI:26386"/>
        <dbReference type="ChEBI" id="CHEBI:43474"/>
        <dbReference type="ChEBI" id="CHEBI:57259"/>
        <dbReference type="ChEBI" id="CHEBI:142361"/>
        <dbReference type="EC" id="2.4.2.1"/>
    </reaction>
</comment>
<dbReference type="Pfam" id="PF01048">
    <property type="entry name" value="PNP_UDP_1"/>
    <property type="match status" value="1"/>
</dbReference>
<evidence type="ECO:0000313" key="9">
    <source>
        <dbReference type="EMBL" id="MBU9725239.1"/>
    </source>
</evidence>